<evidence type="ECO:0000313" key="2">
    <source>
        <dbReference type="Proteomes" id="UP001149090"/>
    </source>
</evidence>
<proteinExistence type="predicted"/>
<keyword evidence="2" id="KW-1185">Reference proteome</keyword>
<reference evidence="1" key="1">
    <citation type="submission" date="2022-10" db="EMBL/GenBank/DDBJ databases">
        <title>Novel sulphate-reducing endosymbionts in the free-living metamonad Anaeramoeba.</title>
        <authorList>
            <person name="Jerlstrom-Hultqvist J."/>
            <person name="Cepicka I."/>
            <person name="Gallot-Lavallee L."/>
            <person name="Salas-Leiva D."/>
            <person name="Curtis B.A."/>
            <person name="Zahonova K."/>
            <person name="Pipaliya S."/>
            <person name="Dacks J."/>
            <person name="Roger A.J."/>
        </authorList>
    </citation>
    <scope>NUCLEOTIDE SEQUENCE</scope>
    <source>
        <strain evidence="1">BMAN</strain>
    </source>
</reference>
<evidence type="ECO:0000313" key="1">
    <source>
        <dbReference type="EMBL" id="KAJ5076014.1"/>
    </source>
</evidence>
<dbReference type="EMBL" id="JAPDFW010000063">
    <property type="protein sequence ID" value="KAJ5076014.1"/>
    <property type="molecule type" value="Genomic_DNA"/>
</dbReference>
<dbReference type="AlphaFoldDB" id="A0A9Q0RDD9"/>
<protein>
    <submittedName>
        <fullName evidence="1">Uncharacterized protein</fullName>
    </submittedName>
</protein>
<name>A0A9Q0RDD9_ANAIG</name>
<accession>A0A9Q0RDD9</accession>
<gene>
    <name evidence="1" type="ORF">M0811_06876</name>
</gene>
<organism evidence="1 2">
    <name type="scientific">Anaeramoeba ignava</name>
    <name type="common">Anaerobic marine amoeba</name>
    <dbReference type="NCBI Taxonomy" id="1746090"/>
    <lineage>
        <taxon>Eukaryota</taxon>
        <taxon>Metamonada</taxon>
        <taxon>Anaeramoebidae</taxon>
        <taxon>Anaeramoeba</taxon>
    </lineage>
</organism>
<dbReference type="Proteomes" id="UP001149090">
    <property type="component" value="Unassembled WGS sequence"/>
</dbReference>
<comment type="caution">
    <text evidence="1">The sequence shown here is derived from an EMBL/GenBank/DDBJ whole genome shotgun (WGS) entry which is preliminary data.</text>
</comment>
<sequence length="294" mass="33913">MYTVELKIRKNAKEALKKTKIQEALKQPSEWFKNPYYFLAGGSASVLSEQINTWSDGLLKADKIPEMFFKSGLTDLLTELWKKFWVSKYHLSPLHTWKRGILIGICVAASRTFLTVVYNNIKQYHQSWVKNQEWQYNKPWEQNSKPFIPRSMLSTAMHMPIEMGIKPMTEGFLEKAAKDALFLASVQGFVHFNSDYIAPKIFNPKNTGWINHMNKTFFLGGLSTIEASLVSKPLEMAIDNFSKSKNKSSFSDICKSTLNVAKERTPRIAWKVFFYAKAKEELPKIYNSLTKKLL</sequence>